<evidence type="ECO:0000313" key="1">
    <source>
        <dbReference type="EMBL" id="KAL3319357.1"/>
    </source>
</evidence>
<dbReference type="Proteomes" id="UP001626550">
    <property type="component" value="Unassembled WGS sequence"/>
</dbReference>
<evidence type="ECO:0000313" key="2">
    <source>
        <dbReference type="Proteomes" id="UP001626550"/>
    </source>
</evidence>
<reference evidence="1 2" key="1">
    <citation type="submission" date="2024-11" db="EMBL/GenBank/DDBJ databases">
        <title>Adaptive evolution of stress response genes in parasites aligns with host niche diversity.</title>
        <authorList>
            <person name="Hahn C."/>
            <person name="Resl P."/>
        </authorList>
    </citation>
    <scope>NUCLEOTIDE SEQUENCE [LARGE SCALE GENOMIC DNA]</scope>
    <source>
        <strain evidence="1">EGGRZ-B1_66</strain>
        <tissue evidence="1">Body</tissue>
    </source>
</reference>
<accession>A0ABD2QJK1</accession>
<dbReference type="AlphaFoldDB" id="A0ABD2QJK1"/>
<comment type="caution">
    <text evidence="1">The sequence shown here is derived from an EMBL/GenBank/DDBJ whole genome shotgun (WGS) entry which is preliminary data.</text>
</comment>
<organism evidence="1 2">
    <name type="scientific">Cichlidogyrus casuarinus</name>
    <dbReference type="NCBI Taxonomy" id="1844966"/>
    <lineage>
        <taxon>Eukaryota</taxon>
        <taxon>Metazoa</taxon>
        <taxon>Spiralia</taxon>
        <taxon>Lophotrochozoa</taxon>
        <taxon>Platyhelminthes</taxon>
        <taxon>Monogenea</taxon>
        <taxon>Monopisthocotylea</taxon>
        <taxon>Dactylogyridea</taxon>
        <taxon>Ancyrocephalidae</taxon>
        <taxon>Cichlidogyrus</taxon>
    </lineage>
</organism>
<dbReference type="EMBL" id="JBJKFK010000143">
    <property type="protein sequence ID" value="KAL3319357.1"/>
    <property type="molecule type" value="Genomic_DNA"/>
</dbReference>
<proteinExistence type="predicted"/>
<keyword evidence="2" id="KW-1185">Reference proteome</keyword>
<sequence>MDPAEYYFDEDFSVPFDTNFQGDADLGDANSELYQNRYHSDPNLLNSSNDKLLLENQQRARMTSSKLGNMTISSADIDLEFSVGNSDFMASRLADRSDSSPQNMDYNAFSKSYMKILMNQSGYQELRDLLCKTDPDYAVNWSNVSAYRPELQRSISQTDVLGLRHAVNEAVTKKKSVAILARGTNTTTWADVRGSKESLKSHMQTNNKACGDSITLVPRKSKRVVDDVSCGWRAMKEAASHEFTTWGQLKRVAASARPSRQSDKHTDIFITSQLGDQVPPNVMGSFVRSRSQPSELGRNQVDMQRFSGTLLEIYMRARAMDENSINSSRFNPSEECHLRPAPISPSLQHISTNLPSRSRILNEPLSCETRDCTNFGAQFPPSDPDELRELNPNLRFPLWPGPLSRRFNAATHQVIT</sequence>
<name>A0ABD2QJK1_9PLAT</name>
<gene>
    <name evidence="1" type="primary">RUSC1_2</name>
    <name evidence="1" type="ORF">Ciccas_001979</name>
</gene>
<protein>
    <submittedName>
        <fullName evidence="1">RUN and SH3 domain containing 1</fullName>
    </submittedName>
</protein>